<evidence type="ECO:0000313" key="2">
    <source>
        <dbReference type="EMBL" id="MCP1245963.1"/>
    </source>
</evidence>
<protein>
    <recommendedName>
        <fullName evidence="4">Tail fiber protein</fullName>
    </recommendedName>
</protein>
<dbReference type="RefSeq" id="WP_253550161.1">
    <property type="nucleotide sequence ID" value="NZ_JAMYZR010000009.1"/>
</dbReference>
<proteinExistence type="predicted"/>
<name>A0ABT1ERF2_9PROT</name>
<evidence type="ECO:0000256" key="1">
    <source>
        <dbReference type="SAM" id="MobiDB-lite"/>
    </source>
</evidence>
<organism evidence="2 3">
    <name type="scientific">Acetobacter cerevisiae</name>
    <dbReference type="NCBI Taxonomy" id="178900"/>
    <lineage>
        <taxon>Bacteria</taxon>
        <taxon>Pseudomonadati</taxon>
        <taxon>Pseudomonadota</taxon>
        <taxon>Alphaproteobacteria</taxon>
        <taxon>Acetobacterales</taxon>
        <taxon>Acetobacteraceae</taxon>
        <taxon>Acetobacter</taxon>
    </lineage>
</organism>
<feature type="compositionally biased region" description="Low complexity" evidence="1">
    <location>
        <begin position="15"/>
        <end position="30"/>
    </location>
</feature>
<keyword evidence="3" id="KW-1185">Reference proteome</keyword>
<comment type="caution">
    <text evidence="2">The sequence shown here is derived from an EMBL/GenBank/DDBJ whole genome shotgun (WGS) entry which is preliminary data.</text>
</comment>
<accession>A0ABT1ERF2</accession>
<evidence type="ECO:0000313" key="3">
    <source>
        <dbReference type="Proteomes" id="UP001523543"/>
    </source>
</evidence>
<reference evidence="2 3" key="1">
    <citation type="submission" date="2022-06" db="EMBL/GenBank/DDBJ databases">
        <title>Acetobacer genomes from food samples.</title>
        <authorList>
            <person name="Sombolestani A."/>
        </authorList>
    </citation>
    <scope>NUCLEOTIDE SEQUENCE [LARGE SCALE GENOMIC DNA]</scope>
    <source>
        <strain evidence="2 3">R-83281</strain>
    </source>
</reference>
<sequence>MDLLIAPNTVSLAEADTAPTTGTPGYATDGNPTTGSPRTPFPAYAWNAIQIEVTTVITKAGLALNRDDNTLLYQAIQKLVAEGEAEAAVGYTPVEQGGTAGLASDKINIGNSSNGLSAYISGKLWGVFASQAWAKQEFVTNNTGENGGITQAAIDANTLGPSFLDGNGTWHLVQSYGSCILNTNVGLEGSFAGTSLCVSATENGERPLLAYNGNSRIGTIAWLSDVVSEASQRTTADENLQEQINNKIDSSLISYGTIDSGYYTKIGNILRQTFDVTLTPDSNGNVTITFPQAYSSPPKVIGMGSVETTQNHSAIAINQTNSGGVLTSATQAFLHFSTGAGTSSVQQSVVNITVEGIA</sequence>
<dbReference type="EMBL" id="JAMYZR010000009">
    <property type="protein sequence ID" value="MCP1245963.1"/>
    <property type="molecule type" value="Genomic_DNA"/>
</dbReference>
<evidence type="ECO:0008006" key="4">
    <source>
        <dbReference type="Google" id="ProtNLM"/>
    </source>
</evidence>
<gene>
    <name evidence="2" type="ORF">NKW54_08425</name>
</gene>
<feature type="region of interest" description="Disordered" evidence="1">
    <location>
        <begin position="14"/>
        <end position="38"/>
    </location>
</feature>
<dbReference type="Proteomes" id="UP001523543">
    <property type="component" value="Unassembled WGS sequence"/>
</dbReference>